<keyword evidence="2" id="KW-0472">Membrane</keyword>
<name>A0A182FTD2_ANOAL</name>
<dbReference type="AlphaFoldDB" id="A0A182FTD2"/>
<feature type="transmembrane region" description="Helical" evidence="2">
    <location>
        <begin position="569"/>
        <end position="590"/>
    </location>
</feature>
<keyword evidence="4" id="KW-1185">Reference proteome</keyword>
<evidence type="ECO:0000313" key="4">
    <source>
        <dbReference type="Proteomes" id="UP000069272"/>
    </source>
</evidence>
<feature type="compositionally biased region" description="Polar residues" evidence="1">
    <location>
        <begin position="547"/>
        <end position="564"/>
    </location>
</feature>
<reference evidence="3 4" key="1">
    <citation type="journal article" date="2017" name="G3 (Bethesda)">
        <title>The Physical Genome Mapping of Anopheles albimanus Corrected Scaffold Misassemblies and Identified Interarm Rearrangements in Genus Anopheles.</title>
        <authorList>
            <person name="Artemov G.N."/>
            <person name="Peery A.N."/>
            <person name="Jiang X."/>
            <person name="Tu Z."/>
            <person name="Stegniy V.N."/>
            <person name="Sharakhova M.V."/>
            <person name="Sharakhov I.V."/>
        </authorList>
    </citation>
    <scope>NUCLEOTIDE SEQUENCE [LARGE SCALE GENOMIC DNA]</scope>
    <source>
        <strain evidence="3 4">ALBI9_A</strain>
    </source>
</reference>
<organism evidence="3 4">
    <name type="scientific">Anopheles albimanus</name>
    <name type="common">New world malaria mosquito</name>
    <dbReference type="NCBI Taxonomy" id="7167"/>
    <lineage>
        <taxon>Eukaryota</taxon>
        <taxon>Metazoa</taxon>
        <taxon>Ecdysozoa</taxon>
        <taxon>Arthropoda</taxon>
        <taxon>Hexapoda</taxon>
        <taxon>Insecta</taxon>
        <taxon>Pterygota</taxon>
        <taxon>Neoptera</taxon>
        <taxon>Endopterygota</taxon>
        <taxon>Diptera</taxon>
        <taxon>Nematocera</taxon>
        <taxon>Culicoidea</taxon>
        <taxon>Culicidae</taxon>
        <taxon>Anophelinae</taxon>
        <taxon>Anopheles</taxon>
    </lineage>
</organism>
<evidence type="ECO:0000313" key="3">
    <source>
        <dbReference type="EnsemblMetazoa" id="AALB009812-PA"/>
    </source>
</evidence>
<evidence type="ECO:0000256" key="1">
    <source>
        <dbReference type="SAM" id="MobiDB-lite"/>
    </source>
</evidence>
<dbReference type="Proteomes" id="UP000069272">
    <property type="component" value="Chromosome 3R"/>
</dbReference>
<protein>
    <submittedName>
        <fullName evidence="3">Uncharacterized protein</fullName>
    </submittedName>
</protein>
<dbReference type="VEuPathDB" id="VectorBase:AALB009812"/>
<feature type="region of interest" description="Disordered" evidence="1">
    <location>
        <begin position="541"/>
        <end position="565"/>
    </location>
</feature>
<keyword evidence="2" id="KW-1133">Transmembrane helix</keyword>
<sequence>MERVDMGNICAGTDKNTNHSDEWFCDRPFPHLNRLQNGAFQTQYFRAIQYKPMEYDTLHSSIFGTAGVDFRCFELSIRCGLTRRADQRKTLNKLDKSYSRVRNRSRMLQLQIRCEHFVATYKAYYNPGISLQYYYLEIEGFTYRMLTHPHDCVNSLARPYQIRGDALRYLLIEFCATNPLTRTLDTAYWLFANVDNIYEQNRDIVQNISVLYPWLRAPNIDEASYTSNPLLGVDCRCYTYEQHIRNIRDCKRSVDHQAKLLDRIKVENQPNQVMENDVQLQRSLSSFMENHHKEKISGFMNNTIADKWFCESDLSEKLNRSKTGTFQSEYLRALAYQPIGGQKGLLPSMFVLPGIEYHCLELSIACGPDSSHQHKDSLNKKTKIEQNENPIKYRAAQLFFRCGHFIATYLVKNIGERNPIFVELDQLAHKKKTGLCFSPFSSLYRIMGDGNRYILIDLCMNYVLKRRIYEFAYWLFVNKRNTPEQNREIVQHLAFENPLIRSPLDNRSYDQSECQCHAYERYIRDLLACKQPFMPNVLRTAGDSDEPNLNKTSIVQNSNSSTGSGDAELQWRVLLCVVVTVLLGIVFYTLTAQLEVRQEISLA</sequence>
<accession>A0A182FTD2</accession>
<evidence type="ECO:0000256" key="2">
    <source>
        <dbReference type="SAM" id="Phobius"/>
    </source>
</evidence>
<dbReference type="EnsemblMetazoa" id="AALB009812-RA">
    <property type="protein sequence ID" value="AALB009812-PA"/>
    <property type="gene ID" value="AALB009812"/>
</dbReference>
<keyword evidence="2" id="KW-0812">Transmembrane</keyword>
<reference evidence="3" key="2">
    <citation type="submission" date="2022-08" db="UniProtKB">
        <authorList>
            <consortium name="EnsemblMetazoa"/>
        </authorList>
    </citation>
    <scope>IDENTIFICATION</scope>
    <source>
        <strain evidence="3">STECLA/ALBI9_A</strain>
    </source>
</reference>
<proteinExistence type="predicted"/>